<dbReference type="Proteomes" id="UP000728032">
    <property type="component" value="Unassembled WGS sequence"/>
</dbReference>
<dbReference type="OrthoDB" id="10068428at2759"/>
<name>A0A7R9MJM4_9ACAR</name>
<feature type="compositionally biased region" description="Basic and acidic residues" evidence="4">
    <location>
        <begin position="517"/>
        <end position="527"/>
    </location>
</feature>
<dbReference type="EMBL" id="OC938588">
    <property type="protein sequence ID" value="CAD7661467.1"/>
    <property type="molecule type" value="Genomic_DNA"/>
</dbReference>
<keyword evidence="3" id="KW-0539">Nucleus</keyword>
<evidence type="ECO:0000256" key="3">
    <source>
        <dbReference type="ARBA" id="ARBA00023242"/>
    </source>
</evidence>
<dbReference type="CDD" id="cd20104">
    <property type="entry name" value="MBT_PHF20L1-like"/>
    <property type="match status" value="1"/>
</dbReference>
<dbReference type="SMART" id="SM01014">
    <property type="entry name" value="ARID"/>
    <property type="match status" value="1"/>
</dbReference>
<feature type="compositionally biased region" description="Gly residues" evidence="4">
    <location>
        <begin position="360"/>
        <end position="373"/>
    </location>
</feature>
<feature type="compositionally biased region" description="Basic and acidic residues" evidence="4">
    <location>
        <begin position="441"/>
        <end position="459"/>
    </location>
</feature>
<dbReference type="InterPro" id="IPR016197">
    <property type="entry name" value="Chromo-like_dom_sf"/>
</dbReference>
<dbReference type="GO" id="GO:0005694">
    <property type="term" value="C:chromosome"/>
    <property type="evidence" value="ECO:0007669"/>
    <property type="project" value="UniProtKB-ARBA"/>
</dbReference>
<dbReference type="PANTHER" id="PTHR13964:SF27">
    <property type="entry name" value="HAT-TRICK, ISOFORM D"/>
    <property type="match status" value="1"/>
</dbReference>
<feature type="region of interest" description="Disordered" evidence="4">
    <location>
        <begin position="332"/>
        <end position="572"/>
    </location>
</feature>
<feature type="compositionally biased region" description="Basic and acidic residues" evidence="4">
    <location>
        <begin position="557"/>
        <end position="572"/>
    </location>
</feature>
<feature type="compositionally biased region" description="Basic and acidic residues" evidence="4">
    <location>
        <begin position="536"/>
        <end position="549"/>
    </location>
</feature>
<dbReference type="InterPro" id="IPR051232">
    <property type="entry name" value="ARID/SWI1_ChromRemod"/>
</dbReference>
<keyword evidence="1" id="KW-0805">Transcription regulation</keyword>
<evidence type="ECO:0000313" key="7">
    <source>
        <dbReference type="Proteomes" id="UP000728032"/>
    </source>
</evidence>
<sequence>MDERGTPINRAPSVGGKDLNLYKLYRIVVKMGGYNRVTNKNSWRAVYGKLGLPGGHTAPGKESSAVYQLKAAYKKFLHSFDDFYRKLGCTITVNSRTSRPSRGERLREEKPPVLKKSVKKERDSKKEDTKEEKETKEKDSTEKSSAVDVVPTPPPTSAKGKDRREDRREEREKEREVKEEPKEDTKSAAKEVPVKEEASSSRVKTEELAPFEERKRGRGRKKKDEPNDEVPPTGAVDEDTMTGQSTIDESDEEDDKKYSKNKTVDESMIKVGDGLKVKYGRGRQLKVYEAKVLKIELDKESNKNKYFVHYSGWNSRYDEWIKKSRIVQVIRDRSPRRRSGKLKNKGETLTEVAQVPPNAGTGGGSGGPPGGGAAPAEKSAPVVGPPVLSSQNSVSSVHSNDSALDGSTTSSVSPAKQSSGTPAPKRGRPPNSVKSSVKTEVIVKEEPKSQPSSRDEKQSQPKSPPTAPTPQTLTPSTPVGRRGRPPLSVKKEKLTRSKSVNEEQSTQDSIATSAEESTTKSSEDKKSTNQLSDNDSNDKSGEEDRDVVKTKGVTPPELHDENTVENKMADDD</sequence>
<organism evidence="6">
    <name type="scientific">Oppiella nova</name>
    <dbReference type="NCBI Taxonomy" id="334625"/>
    <lineage>
        <taxon>Eukaryota</taxon>
        <taxon>Metazoa</taxon>
        <taxon>Ecdysozoa</taxon>
        <taxon>Arthropoda</taxon>
        <taxon>Chelicerata</taxon>
        <taxon>Arachnida</taxon>
        <taxon>Acari</taxon>
        <taxon>Acariformes</taxon>
        <taxon>Sarcoptiformes</taxon>
        <taxon>Oribatida</taxon>
        <taxon>Brachypylina</taxon>
        <taxon>Oppioidea</taxon>
        <taxon>Oppiidae</taxon>
        <taxon>Oppiella</taxon>
    </lineage>
</organism>
<dbReference type="InterPro" id="IPR025995">
    <property type="entry name" value="Tudor-knot"/>
</dbReference>
<dbReference type="SMART" id="SM00298">
    <property type="entry name" value="CHROMO"/>
    <property type="match status" value="1"/>
</dbReference>
<dbReference type="GO" id="GO:0005634">
    <property type="term" value="C:nucleus"/>
    <property type="evidence" value="ECO:0007669"/>
    <property type="project" value="TreeGrafter"/>
</dbReference>
<feature type="compositionally biased region" description="Low complexity" evidence="4">
    <location>
        <begin position="469"/>
        <end position="478"/>
    </location>
</feature>
<evidence type="ECO:0000256" key="4">
    <source>
        <dbReference type="SAM" id="MobiDB-lite"/>
    </source>
</evidence>
<evidence type="ECO:0000259" key="5">
    <source>
        <dbReference type="PROSITE" id="PS51011"/>
    </source>
</evidence>
<feature type="compositionally biased region" description="Low complexity" evidence="4">
    <location>
        <begin position="389"/>
        <end position="402"/>
    </location>
</feature>
<protein>
    <recommendedName>
        <fullName evidence="5">ARID domain-containing protein</fullName>
    </recommendedName>
</protein>
<dbReference type="SUPFAM" id="SSF54160">
    <property type="entry name" value="Chromo domain-like"/>
    <property type="match status" value="1"/>
</dbReference>
<feature type="domain" description="ARID" evidence="5">
    <location>
        <begin position="1"/>
        <end position="85"/>
    </location>
</feature>
<dbReference type="InterPro" id="IPR001606">
    <property type="entry name" value="ARID_dom"/>
</dbReference>
<gene>
    <name evidence="6" type="ORF">ONB1V03_LOCUS18028</name>
</gene>
<dbReference type="GO" id="GO:0006357">
    <property type="term" value="P:regulation of transcription by RNA polymerase II"/>
    <property type="evidence" value="ECO:0007669"/>
    <property type="project" value="TreeGrafter"/>
</dbReference>
<feature type="non-terminal residue" evidence="6">
    <location>
        <position position="1"/>
    </location>
</feature>
<evidence type="ECO:0000256" key="2">
    <source>
        <dbReference type="ARBA" id="ARBA00023163"/>
    </source>
</evidence>
<feature type="compositionally biased region" description="Polar residues" evidence="4">
    <location>
        <begin position="405"/>
        <end position="421"/>
    </location>
</feature>
<dbReference type="SUPFAM" id="SSF46774">
    <property type="entry name" value="ARID-like"/>
    <property type="match status" value="1"/>
</dbReference>
<evidence type="ECO:0000256" key="1">
    <source>
        <dbReference type="ARBA" id="ARBA00023015"/>
    </source>
</evidence>
<feature type="compositionally biased region" description="Basic and acidic residues" evidence="4">
    <location>
        <begin position="159"/>
        <end position="215"/>
    </location>
</feature>
<dbReference type="Pfam" id="PF11717">
    <property type="entry name" value="Tudor-knot"/>
    <property type="match status" value="1"/>
</dbReference>
<dbReference type="InterPro" id="IPR000953">
    <property type="entry name" value="Chromo/chromo_shadow_dom"/>
</dbReference>
<reference evidence="6" key="1">
    <citation type="submission" date="2020-11" db="EMBL/GenBank/DDBJ databases">
        <authorList>
            <person name="Tran Van P."/>
        </authorList>
    </citation>
    <scope>NUCLEOTIDE SEQUENCE</scope>
</reference>
<feature type="compositionally biased region" description="Basic and acidic residues" evidence="4">
    <location>
        <begin position="120"/>
        <end position="142"/>
    </location>
</feature>
<dbReference type="GO" id="GO:0000976">
    <property type="term" value="F:transcription cis-regulatory region binding"/>
    <property type="evidence" value="ECO:0007669"/>
    <property type="project" value="TreeGrafter"/>
</dbReference>
<proteinExistence type="predicted"/>
<accession>A0A7R9MJM4</accession>
<feature type="compositionally biased region" description="Basic and acidic residues" evidence="4">
    <location>
        <begin position="489"/>
        <end position="501"/>
    </location>
</feature>
<dbReference type="InterPro" id="IPR036431">
    <property type="entry name" value="ARID_dom_sf"/>
</dbReference>
<dbReference type="Pfam" id="PF01388">
    <property type="entry name" value="ARID"/>
    <property type="match status" value="1"/>
</dbReference>
<feature type="compositionally biased region" description="Basic residues" evidence="4">
    <location>
        <begin position="334"/>
        <end position="343"/>
    </location>
</feature>
<dbReference type="PANTHER" id="PTHR13964">
    <property type="entry name" value="RBP-RELATED"/>
    <property type="match status" value="1"/>
</dbReference>
<keyword evidence="2" id="KW-0804">Transcription</keyword>
<dbReference type="EMBL" id="CAJPVJ010023763">
    <property type="protein sequence ID" value="CAG2178603.1"/>
    <property type="molecule type" value="Genomic_DNA"/>
</dbReference>
<dbReference type="Gene3D" id="2.30.30.140">
    <property type="match status" value="1"/>
</dbReference>
<feature type="compositionally biased region" description="Basic and acidic residues" evidence="4">
    <location>
        <begin position="101"/>
        <end position="112"/>
    </location>
</feature>
<dbReference type="SMART" id="SM00501">
    <property type="entry name" value="BRIGHT"/>
    <property type="match status" value="1"/>
</dbReference>
<dbReference type="PROSITE" id="PS51011">
    <property type="entry name" value="ARID"/>
    <property type="match status" value="1"/>
</dbReference>
<keyword evidence="7" id="KW-1185">Reference proteome</keyword>
<dbReference type="AlphaFoldDB" id="A0A7R9MJM4"/>
<feature type="region of interest" description="Disordered" evidence="4">
    <location>
        <begin position="95"/>
        <end position="263"/>
    </location>
</feature>
<dbReference type="CDD" id="cd16100">
    <property type="entry name" value="ARID"/>
    <property type="match status" value="1"/>
</dbReference>
<evidence type="ECO:0000313" key="6">
    <source>
        <dbReference type="EMBL" id="CAD7661467.1"/>
    </source>
</evidence>
<dbReference type="Gene3D" id="1.10.150.60">
    <property type="entry name" value="ARID DNA-binding domain"/>
    <property type="match status" value="1"/>
</dbReference>